<proteinExistence type="predicted"/>
<evidence type="ECO:0000313" key="2">
    <source>
        <dbReference type="Proteomes" id="UP001596414"/>
    </source>
</evidence>
<dbReference type="AlphaFoldDB" id="A0ABD5XCP7"/>
<name>A0ABD5XCP7_9EURY</name>
<accession>A0ABD5XCP7</accession>
<dbReference type="EMBL" id="JBHSZQ010000050">
    <property type="protein sequence ID" value="MFC7127339.1"/>
    <property type="molecule type" value="Genomic_DNA"/>
</dbReference>
<comment type="caution">
    <text evidence="1">The sequence shown here is derived from an EMBL/GenBank/DDBJ whole genome shotgun (WGS) entry which is preliminary data.</text>
</comment>
<reference evidence="1 2" key="1">
    <citation type="journal article" date="2014" name="Int. J. Syst. Evol. Microbiol.">
        <title>Complete genome sequence of Corynebacterium casei LMG S-19264T (=DSM 44701T), isolated from a smear-ripened cheese.</title>
        <authorList>
            <consortium name="US DOE Joint Genome Institute (JGI-PGF)"/>
            <person name="Walter F."/>
            <person name="Albersmeier A."/>
            <person name="Kalinowski J."/>
            <person name="Ruckert C."/>
        </authorList>
    </citation>
    <scope>NUCLEOTIDE SEQUENCE [LARGE SCALE GENOMIC DNA]</scope>
    <source>
        <strain evidence="1 2">CGMCC 4.7215</strain>
    </source>
</reference>
<dbReference type="Pfam" id="PF23367">
    <property type="entry name" value="DUF7091"/>
    <property type="match status" value="1"/>
</dbReference>
<sequence length="94" mass="10905">MSDGDRLARFLRTKLQDVGRQYEEARSEFYRGMYEPPEDLPTDNRGRVKLVCRRHAEKRAVNIDGGGRPACYDADHPDCESCVEDIEADRIETW</sequence>
<gene>
    <name evidence="1" type="ORF">ACFQJ7_15165</name>
</gene>
<dbReference type="Proteomes" id="UP001596414">
    <property type="component" value="Unassembled WGS sequence"/>
</dbReference>
<organism evidence="1 2">
    <name type="scientific">Halovenus rubra</name>
    <dbReference type="NCBI Taxonomy" id="869890"/>
    <lineage>
        <taxon>Archaea</taxon>
        <taxon>Methanobacteriati</taxon>
        <taxon>Methanobacteriota</taxon>
        <taxon>Stenosarchaea group</taxon>
        <taxon>Halobacteria</taxon>
        <taxon>Halobacteriales</taxon>
        <taxon>Haloarculaceae</taxon>
        <taxon>Halovenus</taxon>
    </lineage>
</organism>
<protein>
    <submittedName>
        <fullName evidence="1">Uncharacterized protein</fullName>
    </submittedName>
</protein>
<evidence type="ECO:0000313" key="1">
    <source>
        <dbReference type="EMBL" id="MFC7127339.1"/>
    </source>
</evidence>
<dbReference type="InterPro" id="IPR055517">
    <property type="entry name" value="DUF7091"/>
</dbReference>
<dbReference type="RefSeq" id="WP_267638019.1">
    <property type="nucleotide sequence ID" value="NZ_JAODIY010000011.1"/>
</dbReference>